<dbReference type="Pfam" id="PF12833">
    <property type="entry name" value="HTH_18"/>
    <property type="match status" value="1"/>
</dbReference>
<evidence type="ECO:0000256" key="3">
    <source>
        <dbReference type="ARBA" id="ARBA00023163"/>
    </source>
</evidence>
<protein>
    <submittedName>
        <fullName evidence="5">AraC family transcriptional regulator</fullName>
    </submittedName>
</protein>
<dbReference type="InterPro" id="IPR032687">
    <property type="entry name" value="AraC-type_N"/>
</dbReference>
<keyword evidence="6" id="KW-1185">Reference proteome</keyword>
<dbReference type="InterPro" id="IPR009057">
    <property type="entry name" value="Homeodomain-like_sf"/>
</dbReference>
<evidence type="ECO:0000256" key="2">
    <source>
        <dbReference type="ARBA" id="ARBA00023125"/>
    </source>
</evidence>
<dbReference type="InterPro" id="IPR020449">
    <property type="entry name" value="Tscrpt_reg_AraC-type_HTH"/>
</dbReference>
<feature type="domain" description="HTH araC/xylS-type" evidence="4">
    <location>
        <begin position="233"/>
        <end position="331"/>
    </location>
</feature>
<dbReference type="SMART" id="SM00342">
    <property type="entry name" value="HTH_ARAC"/>
    <property type="match status" value="1"/>
</dbReference>
<dbReference type="SUPFAM" id="SSF46689">
    <property type="entry name" value="Homeodomain-like"/>
    <property type="match status" value="1"/>
</dbReference>
<dbReference type="RefSeq" id="WP_353293260.1">
    <property type="nucleotide sequence ID" value="NZ_BAABWH010000001.1"/>
</dbReference>
<dbReference type="Pfam" id="PF12625">
    <property type="entry name" value="Arabinose_bd"/>
    <property type="match status" value="1"/>
</dbReference>
<keyword evidence="2" id="KW-0238">DNA-binding</keyword>
<keyword evidence="3" id="KW-0804">Transcription</keyword>
<dbReference type="EMBL" id="BAABWH010000001">
    <property type="protein sequence ID" value="GAA6144330.1"/>
    <property type="molecule type" value="Genomic_DNA"/>
</dbReference>
<sequence length="335" mass="37466">MTAQPKAVAMFLRPLANLLQQYGEDPVLLFAEHGLTVEDTYNPEIWISVDVTSALLTAAEERLKDASLGINMARRSEYSAFGGLGLALSAGGSMLSVLQRLARYQRLISDAVKAEVVLGETTVAVQFRPTAGHTPHPQGMQYVMASLMRLVRLRVDPGLNPISVQVAHDEHDYCQRIARYFRVQPETTDFYGLTFSREQANAELHSSDNQMAAMLEATLNERLAEQEKGSLVIQLSIWLEGQLPEGEPTLAEAAERFNLSARSFQRRLADEELTWKQLLEKTRRTLVERHLSVPGTTVTQLAFMLGFSDVSAFSRAFKKWYGMSPSQFREGEPDN</sequence>
<dbReference type="InterPro" id="IPR018060">
    <property type="entry name" value="HTH_AraC"/>
</dbReference>
<dbReference type="PANTHER" id="PTHR47894:SF1">
    <property type="entry name" value="HTH-TYPE TRANSCRIPTIONAL REGULATOR VQSM"/>
    <property type="match status" value="1"/>
</dbReference>
<dbReference type="PROSITE" id="PS01124">
    <property type="entry name" value="HTH_ARAC_FAMILY_2"/>
    <property type="match status" value="1"/>
</dbReference>
<keyword evidence="1" id="KW-0805">Transcription regulation</keyword>
<gene>
    <name evidence="5" type="ORF">NBRC116585_04470</name>
</gene>
<proteinExistence type="predicted"/>
<dbReference type="PANTHER" id="PTHR47894">
    <property type="entry name" value="HTH-TYPE TRANSCRIPTIONAL REGULATOR GADX"/>
    <property type="match status" value="1"/>
</dbReference>
<evidence type="ECO:0000259" key="4">
    <source>
        <dbReference type="PROSITE" id="PS01124"/>
    </source>
</evidence>
<evidence type="ECO:0000313" key="6">
    <source>
        <dbReference type="Proteomes" id="UP001481413"/>
    </source>
</evidence>
<comment type="caution">
    <text evidence="5">The sequence shown here is derived from an EMBL/GenBank/DDBJ whole genome shotgun (WGS) entry which is preliminary data.</text>
</comment>
<name>A0ABP9ZW21_9GAMM</name>
<evidence type="ECO:0000313" key="5">
    <source>
        <dbReference type="EMBL" id="GAA6144330.1"/>
    </source>
</evidence>
<evidence type="ECO:0000256" key="1">
    <source>
        <dbReference type="ARBA" id="ARBA00023015"/>
    </source>
</evidence>
<dbReference type="PRINTS" id="PR00032">
    <property type="entry name" value="HTHARAC"/>
</dbReference>
<dbReference type="Proteomes" id="UP001481413">
    <property type="component" value="Unassembled WGS sequence"/>
</dbReference>
<dbReference type="Gene3D" id="1.10.10.60">
    <property type="entry name" value="Homeodomain-like"/>
    <property type="match status" value="1"/>
</dbReference>
<reference evidence="5 6" key="1">
    <citation type="submission" date="2024-04" db="EMBL/GenBank/DDBJ databases">
        <title>Draft genome sequence of Thalassolituus maritimus NBRC 116585.</title>
        <authorList>
            <person name="Miyakawa T."/>
            <person name="Kusuya Y."/>
            <person name="Miura T."/>
        </authorList>
    </citation>
    <scope>NUCLEOTIDE SEQUENCE [LARGE SCALE GENOMIC DNA]</scope>
    <source>
        <strain evidence="5 6">5NW40-0001</strain>
    </source>
</reference>
<organism evidence="5 6">
    <name type="scientific">Thalassolituus maritimus</name>
    <dbReference type="NCBI Taxonomy" id="484498"/>
    <lineage>
        <taxon>Bacteria</taxon>
        <taxon>Pseudomonadati</taxon>
        <taxon>Pseudomonadota</taxon>
        <taxon>Gammaproteobacteria</taxon>
        <taxon>Oceanospirillales</taxon>
        <taxon>Oceanospirillaceae</taxon>
        <taxon>Thalassolituus</taxon>
    </lineage>
</organism>
<accession>A0ABP9ZW21</accession>